<name>A0AA51RBI4_9FLOR</name>
<sequence length="178" mass="21232">MNFYIHTFNKFYPISVLRIEKVQKLKHQKLNINTSKLNIRLAGQGSFTKSFIYLNSAITYINRLQVDNYNKIIESRRMRCIWIKQNIYTLLALSRSLWNTIRSKTNRLGKMSLFPIGIYIINKRLNIHRITHELYYGYCKKMELPLSCINAKILCGRKSTLYYKTLQYITIQEFIMEG</sequence>
<dbReference type="EMBL" id="OQ908869">
    <property type="protein sequence ID" value="WMP11990.1"/>
    <property type="molecule type" value="Genomic_DNA"/>
</dbReference>
<accession>A0AA51RBI4</accession>
<reference evidence="2" key="1">
    <citation type="journal article" date="2023" name="J. Phycol.">
        <title>Gene-rich plastid genomes of two parasitic red algal species, Laurencia australis and L. verruciformis (Rhodomelaceae, Ceramiales), and a taxonomic revision of Janczewskia.</title>
        <authorList>
            <person name="Preuss M."/>
            <person name="Diaz-Tapia P."/>
            <person name="Verbruggen H."/>
            <person name="Zuccarello G.C."/>
        </authorList>
    </citation>
    <scope>NUCLEOTIDE SEQUENCE</scope>
    <source>
        <strain evidence="1">B1P</strain>
        <strain evidence="2">B2P</strain>
    </source>
</reference>
<gene>
    <name evidence="2" type="primary">ycf21</name>
</gene>
<protein>
    <submittedName>
        <fullName evidence="2">Ycf21</fullName>
    </submittedName>
</protein>
<geneLocation type="chloroplast" evidence="2"/>
<organism evidence="2">
    <name type="scientific">Laurencia australis</name>
    <dbReference type="NCBI Taxonomy" id="3073067"/>
    <lineage>
        <taxon>Eukaryota</taxon>
        <taxon>Rhodophyta</taxon>
        <taxon>Florideophyceae</taxon>
        <taxon>Rhodymeniophycidae</taxon>
        <taxon>Ceramiales</taxon>
        <taxon>Rhodomelaceae</taxon>
        <taxon>Laurencieae</taxon>
        <taxon>Laurencia</taxon>
    </lineage>
</organism>
<proteinExistence type="predicted"/>
<evidence type="ECO:0000313" key="1">
    <source>
        <dbReference type="EMBL" id="WMP11779.1"/>
    </source>
</evidence>
<evidence type="ECO:0000313" key="2">
    <source>
        <dbReference type="EMBL" id="WMP11990.1"/>
    </source>
</evidence>
<dbReference type="AlphaFoldDB" id="A0AA51RBI4"/>
<keyword evidence="2" id="KW-0150">Chloroplast</keyword>
<keyword evidence="2" id="KW-0934">Plastid</keyword>
<dbReference type="EMBL" id="OQ908868">
    <property type="protein sequence ID" value="WMP11779.1"/>
    <property type="molecule type" value="Genomic_DNA"/>
</dbReference>